<dbReference type="InterPro" id="IPR046540">
    <property type="entry name" value="DMFA2_C"/>
</dbReference>
<dbReference type="EMBL" id="MLJW01000488">
    <property type="protein sequence ID" value="OIQ86297.1"/>
    <property type="molecule type" value="Genomic_DNA"/>
</dbReference>
<dbReference type="Pfam" id="PF20254">
    <property type="entry name" value="DMFA2_C"/>
    <property type="match status" value="1"/>
</dbReference>
<gene>
    <name evidence="2" type="ORF">GALL_318410</name>
</gene>
<comment type="caution">
    <text evidence="2">The sequence shown here is derived from an EMBL/GenBank/DDBJ whole genome shotgun (WGS) entry which is preliminary data.</text>
</comment>
<organism evidence="2">
    <name type="scientific">mine drainage metagenome</name>
    <dbReference type="NCBI Taxonomy" id="410659"/>
    <lineage>
        <taxon>unclassified sequences</taxon>
        <taxon>metagenomes</taxon>
        <taxon>ecological metagenomes</taxon>
    </lineage>
</organism>
<sequence length="466" mass="51214">MLSIELLTMRRWISLVCLIFLVSGFIPSAQAQSPQWAIAKKNFNLDTAGFLAPNSVRPGEQVRAFVTCPSGSFKLTAYRMGYYQGITAKPYWSSKSLPCLKQAPQTINPVTHLSESHWQASTQIPTKELQPGFYLLKITSSHQHQAFMPLVVRQNDARGRVVLVIPTMTSLAYNTWHGVNAYRGKSGFADRARIFSFDRPNDWGYGSGKYLFYVHPLLVTAERLGLNIDYVTDVDVATIPNLLQGARAYVSAGHDEYWTGQERTAVEQARSNGTNLLFFGANVAYWETRLAPSPLGPNREMILYKSAMEDPNKTNPTVRFRDTNRPESALTGQNYNCYPATGNFTVSAPKSFIFEGTHATSGEQFSGIIGPEVDHFVTPNSFIGRIQVVAKSPVTCGGEKRSSSSDVVYGVSPSGAGTISVGTMRWVERGLTGSVPARTRALVTKFTENLLIAAASGPIGLRYPVS</sequence>
<evidence type="ECO:0000259" key="1">
    <source>
        <dbReference type="Pfam" id="PF20254"/>
    </source>
</evidence>
<reference evidence="2" key="1">
    <citation type="submission" date="2016-10" db="EMBL/GenBank/DDBJ databases">
        <title>Sequence of Gallionella enrichment culture.</title>
        <authorList>
            <person name="Poehlein A."/>
            <person name="Muehling M."/>
            <person name="Daniel R."/>
        </authorList>
    </citation>
    <scope>NUCLEOTIDE SEQUENCE</scope>
</reference>
<evidence type="ECO:0000313" key="2">
    <source>
        <dbReference type="EMBL" id="OIQ86297.1"/>
    </source>
</evidence>
<feature type="domain" description="N,N-dimethylformamidase beta subunit-like C-terminal" evidence="1">
    <location>
        <begin position="75"/>
        <end position="427"/>
    </location>
</feature>
<accession>A0A1J5QRN9</accession>
<proteinExistence type="predicted"/>
<protein>
    <recommendedName>
        <fullName evidence="1">N,N-dimethylformamidase beta subunit-like C-terminal domain-containing protein</fullName>
    </recommendedName>
</protein>
<dbReference type="AlphaFoldDB" id="A0A1J5QRN9"/>
<name>A0A1J5QRN9_9ZZZZ</name>